<feature type="transmembrane region" description="Helical" evidence="10">
    <location>
        <begin position="70"/>
        <end position="95"/>
    </location>
</feature>
<dbReference type="SMART" id="SM00382">
    <property type="entry name" value="AAA"/>
    <property type="match status" value="1"/>
</dbReference>
<evidence type="ECO:0000256" key="5">
    <source>
        <dbReference type="ARBA" id="ARBA00022741"/>
    </source>
</evidence>
<evidence type="ECO:0000313" key="14">
    <source>
        <dbReference type="Proteomes" id="UP000182888"/>
    </source>
</evidence>
<dbReference type="Proteomes" id="UP000182888">
    <property type="component" value="Unassembled WGS sequence"/>
</dbReference>
<dbReference type="InterPro" id="IPR017871">
    <property type="entry name" value="ABC_transporter-like_CS"/>
</dbReference>
<keyword evidence="8 10" id="KW-0472">Membrane</keyword>
<dbReference type="InterPro" id="IPR036640">
    <property type="entry name" value="ABC1_TM_sf"/>
</dbReference>
<keyword evidence="5" id="KW-0547">Nucleotide-binding</keyword>
<evidence type="ECO:0000313" key="13">
    <source>
        <dbReference type="EMBL" id="CDX57560.1"/>
    </source>
</evidence>
<dbReference type="SUPFAM" id="SSF52540">
    <property type="entry name" value="P-loop containing nucleoside triphosphate hydrolases"/>
    <property type="match status" value="1"/>
</dbReference>
<dbReference type="InterPro" id="IPR039421">
    <property type="entry name" value="Type_1_exporter"/>
</dbReference>
<evidence type="ECO:0000256" key="7">
    <source>
        <dbReference type="ARBA" id="ARBA00022989"/>
    </source>
</evidence>
<evidence type="ECO:0000256" key="9">
    <source>
        <dbReference type="SAM" id="MobiDB-lite"/>
    </source>
</evidence>
<dbReference type="EMBL" id="CCND01000015">
    <property type="protein sequence ID" value="CDX57560.1"/>
    <property type="molecule type" value="Genomic_DNA"/>
</dbReference>
<evidence type="ECO:0000256" key="3">
    <source>
        <dbReference type="ARBA" id="ARBA00022448"/>
    </source>
</evidence>
<accession>A0A0K2VYX4</accession>
<dbReference type="GO" id="GO:0005886">
    <property type="term" value="C:plasma membrane"/>
    <property type="evidence" value="ECO:0007669"/>
    <property type="project" value="UniProtKB-SubCell"/>
</dbReference>
<dbReference type="PROSITE" id="PS50893">
    <property type="entry name" value="ABC_TRANSPORTER_2"/>
    <property type="match status" value="1"/>
</dbReference>
<dbReference type="CDD" id="cd03254">
    <property type="entry name" value="ABCC_Glucan_exporter_like"/>
    <property type="match status" value="1"/>
</dbReference>
<dbReference type="PROSITE" id="PS50929">
    <property type="entry name" value="ABC_TM1F"/>
    <property type="match status" value="1"/>
</dbReference>
<gene>
    <name evidence="13" type="ORF">MPL1032_220054</name>
</gene>
<feature type="transmembrane region" description="Helical" evidence="10">
    <location>
        <begin position="294"/>
        <end position="317"/>
    </location>
</feature>
<evidence type="ECO:0000259" key="12">
    <source>
        <dbReference type="PROSITE" id="PS50929"/>
    </source>
</evidence>
<dbReference type="Pfam" id="PF00664">
    <property type="entry name" value="ABC_membrane"/>
    <property type="match status" value="1"/>
</dbReference>
<keyword evidence="4 10" id="KW-0812">Transmembrane</keyword>
<sequence>MMTCRPTKRGELMLQGGEVETERGDAHNDRRPPHAAVGSHRIEEEIFGQAFDKNIVRRIWAFVRPHRTNLIVSVAAMLILTGTQLLVPLIIRFAIDHGMQPGSGDRTALLAAACAFLLTISVNFGASYTQEIVIYKTAEKVLFDIRRATFGHLQDVALSFMDKTEVGRLMSRLQGDVNSMQELLETSVFCLGDITLLFGIVFVMLWLDVRLGLLTFSVLPVLLIVRIFWLPRARGAFMAANEANSVSNGALAEAIHGVRAVQSMDRQQVNLMLYDDKARANLRTHLTAAKYAQIMVPIVDSLTGVAMAVVIVAGGSMVMSDRIDVGVMVAFLFYIQRFFDPIRSLTLQYSVMQRAMASGKRLIDVLDVKIEVQDKPNATVLSPEMDGSIEFRNVTFGYDPKHPVLKNVSFRVNPGETVALVGPTGSGKSSAMALVHRFYNVQKGQVLVGGYDVRDVTQKSLGRQIAMVLQEPFLFTGTVFENIRYHKAEATREEVIEAAMAVGAHSFIVRLPGGYDAALSERGGNLSLGQRQLISFARALVANTKILVLDEATANIDSYTEMLIQKALVRLLEGRTGLVIAHRLATVRGADHIVVLQNGKVAESGKHDQLIEMGGLYSKLYRLNDASFDDTPDEQLGTSEAASYRSEARNSRERARSRKRFAER</sequence>
<feature type="domain" description="ABC transmembrane type-1" evidence="12">
    <location>
        <begin position="71"/>
        <end position="354"/>
    </location>
</feature>
<dbReference type="Gene3D" id="3.40.50.300">
    <property type="entry name" value="P-loop containing nucleotide triphosphate hydrolases"/>
    <property type="match status" value="1"/>
</dbReference>
<feature type="domain" description="ABC transporter" evidence="11">
    <location>
        <begin position="389"/>
        <end position="623"/>
    </location>
</feature>
<feature type="transmembrane region" description="Helical" evidence="10">
    <location>
        <begin position="213"/>
        <end position="229"/>
    </location>
</feature>
<dbReference type="SUPFAM" id="SSF90123">
    <property type="entry name" value="ABC transporter transmembrane region"/>
    <property type="match status" value="1"/>
</dbReference>
<keyword evidence="6" id="KW-0067">ATP-binding</keyword>
<dbReference type="InterPro" id="IPR027417">
    <property type="entry name" value="P-loop_NTPase"/>
</dbReference>
<dbReference type="GO" id="GO:0016887">
    <property type="term" value="F:ATP hydrolysis activity"/>
    <property type="evidence" value="ECO:0007669"/>
    <property type="project" value="InterPro"/>
</dbReference>
<keyword evidence="7 10" id="KW-1133">Transmembrane helix</keyword>
<evidence type="ECO:0000259" key="11">
    <source>
        <dbReference type="PROSITE" id="PS50893"/>
    </source>
</evidence>
<keyword evidence="3" id="KW-0813">Transport</keyword>
<organism evidence="13 14">
    <name type="scientific">Mesorhizobium plurifarium</name>
    <dbReference type="NCBI Taxonomy" id="69974"/>
    <lineage>
        <taxon>Bacteria</taxon>
        <taxon>Pseudomonadati</taxon>
        <taxon>Pseudomonadota</taxon>
        <taxon>Alphaproteobacteria</taxon>
        <taxon>Hyphomicrobiales</taxon>
        <taxon>Phyllobacteriaceae</taxon>
        <taxon>Mesorhizobium</taxon>
    </lineage>
</organism>
<dbReference type="PANTHER" id="PTHR43394">
    <property type="entry name" value="ATP-DEPENDENT PERMEASE MDL1, MITOCHONDRIAL"/>
    <property type="match status" value="1"/>
</dbReference>
<dbReference type="InterPro" id="IPR003593">
    <property type="entry name" value="AAA+_ATPase"/>
</dbReference>
<comment type="similarity">
    <text evidence="2">Belongs to the ABC transporter superfamily.</text>
</comment>
<proteinExistence type="inferred from homology"/>
<name>A0A0K2VYX4_MESPL</name>
<feature type="compositionally biased region" description="Basic and acidic residues" evidence="9">
    <location>
        <begin position="646"/>
        <end position="664"/>
    </location>
</feature>
<comment type="subcellular location">
    <subcellularLocation>
        <location evidence="1">Cell membrane</location>
        <topology evidence="1">Multi-pass membrane protein</topology>
    </subcellularLocation>
</comment>
<dbReference type="FunFam" id="3.40.50.300:FF:000287">
    <property type="entry name" value="Multidrug ABC transporter ATP-binding protein"/>
    <property type="match status" value="1"/>
</dbReference>
<dbReference type="AlphaFoldDB" id="A0A0K2VYX4"/>
<dbReference type="InterPro" id="IPR003439">
    <property type="entry name" value="ABC_transporter-like_ATP-bd"/>
</dbReference>
<evidence type="ECO:0000256" key="4">
    <source>
        <dbReference type="ARBA" id="ARBA00022692"/>
    </source>
</evidence>
<feature type="transmembrane region" description="Helical" evidence="10">
    <location>
        <begin position="188"/>
        <end position="207"/>
    </location>
</feature>
<evidence type="ECO:0000256" key="2">
    <source>
        <dbReference type="ARBA" id="ARBA00005417"/>
    </source>
</evidence>
<reference evidence="14" key="1">
    <citation type="submission" date="2014-08" db="EMBL/GenBank/DDBJ databases">
        <authorList>
            <person name="Edwards T."/>
        </authorList>
    </citation>
    <scope>NUCLEOTIDE SEQUENCE [LARGE SCALE GENOMIC DNA]</scope>
</reference>
<feature type="region of interest" description="Disordered" evidence="9">
    <location>
        <begin position="629"/>
        <end position="664"/>
    </location>
</feature>
<protein>
    <submittedName>
        <fullName evidence="13">ABC transporter related protein</fullName>
    </submittedName>
</protein>
<dbReference type="GO" id="GO:0005524">
    <property type="term" value="F:ATP binding"/>
    <property type="evidence" value="ECO:0007669"/>
    <property type="project" value="UniProtKB-KW"/>
</dbReference>
<evidence type="ECO:0000256" key="1">
    <source>
        <dbReference type="ARBA" id="ARBA00004651"/>
    </source>
</evidence>
<dbReference type="Pfam" id="PF00005">
    <property type="entry name" value="ABC_tran"/>
    <property type="match status" value="1"/>
</dbReference>
<evidence type="ECO:0000256" key="6">
    <source>
        <dbReference type="ARBA" id="ARBA00022840"/>
    </source>
</evidence>
<dbReference type="PANTHER" id="PTHR43394:SF1">
    <property type="entry name" value="ATP-BINDING CASSETTE SUB-FAMILY B MEMBER 10, MITOCHONDRIAL"/>
    <property type="match status" value="1"/>
</dbReference>
<evidence type="ECO:0000256" key="8">
    <source>
        <dbReference type="ARBA" id="ARBA00023136"/>
    </source>
</evidence>
<dbReference type="PROSITE" id="PS00211">
    <property type="entry name" value="ABC_TRANSPORTER_1"/>
    <property type="match status" value="1"/>
</dbReference>
<evidence type="ECO:0000256" key="10">
    <source>
        <dbReference type="SAM" id="Phobius"/>
    </source>
</evidence>
<feature type="transmembrane region" description="Helical" evidence="10">
    <location>
        <begin position="107"/>
        <end position="126"/>
    </location>
</feature>
<dbReference type="CDD" id="cd18545">
    <property type="entry name" value="ABC_6TM_YknV_like"/>
    <property type="match status" value="1"/>
</dbReference>
<dbReference type="GO" id="GO:0015421">
    <property type="term" value="F:ABC-type oligopeptide transporter activity"/>
    <property type="evidence" value="ECO:0007669"/>
    <property type="project" value="TreeGrafter"/>
</dbReference>
<dbReference type="Gene3D" id="1.20.1560.10">
    <property type="entry name" value="ABC transporter type 1, transmembrane domain"/>
    <property type="match status" value="1"/>
</dbReference>
<dbReference type="InterPro" id="IPR011527">
    <property type="entry name" value="ABC1_TM_dom"/>
</dbReference>